<comment type="caution">
    <text evidence="1">The sequence shown here is derived from an EMBL/GenBank/DDBJ whole genome shotgun (WGS) entry which is preliminary data.</text>
</comment>
<organism evidence="1 2">
    <name type="scientific">Nocardia carnea</name>
    <dbReference type="NCBI Taxonomy" id="37328"/>
    <lineage>
        <taxon>Bacteria</taxon>
        <taxon>Bacillati</taxon>
        <taxon>Actinomycetota</taxon>
        <taxon>Actinomycetes</taxon>
        <taxon>Mycobacteriales</taxon>
        <taxon>Nocardiaceae</taxon>
        <taxon>Nocardia</taxon>
    </lineage>
</organism>
<keyword evidence="2" id="KW-1185">Reference proteome</keyword>
<evidence type="ECO:0000313" key="2">
    <source>
        <dbReference type="Proteomes" id="UP001611263"/>
    </source>
</evidence>
<protein>
    <submittedName>
        <fullName evidence="1">Uncharacterized protein</fullName>
    </submittedName>
</protein>
<accession>A0ABW7TE25</accession>
<proteinExistence type="predicted"/>
<gene>
    <name evidence="1" type="ORF">ACH4WX_01040</name>
</gene>
<dbReference type="EMBL" id="JBIRUQ010000001">
    <property type="protein sequence ID" value="MFI1459286.1"/>
    <property type="molecule type" value="Genomic_DNA"/>
</dbReference>
<dbReference type="RefSeq" id="WP_033241209.1">
    <property type="nucleotide sequence ID" value="NZ_JBIRUQ010000001.1"/>
</dbReference>
<reference evidence="1 2" key="1">
    <citation type="submission" date="2024-10" db="EMBL/GenBank/DDBJ databases">
        <title>The Natural Products Discovery Center: Release of the First 8490 Sequenced Strains for Exploring Actinobacteria Biosynthetic Diversity.</title>
        <authorList>
            <person name="Kalkreuter E."/>
            <person name="Kautsar S.A."/>
            <person name="Yang D."/>
            <person name="Bader C.D."/>
            <person name="Teijaro C.N."/>
            <person name="Fluegel L."/>
            <person name="Davis C.M."/>
            <person name="Simpson J.R."/>
            <person name="Lauterbach L."/>
            <person name="Steele A.D."/>
            <person name="Gui C."/>
            <person name="Meng S."/>
            <person name="Li G."/>
            <person name="Viehrig K."/>
            <person name="Ye F."/>
            <person name="Su P."/>
            <person name="Kiefer A.F."/>
            <person name="Nichols A."/>
            <person name="Cepeda A.J."/>
            <person name="Yan W."/>
            <person name="Fan B."/>
            <person name="Jiang Y."/>
            <person name="Adhikari A."/>
            <person name="Zheng C.-J."/>
            <person name="Schuster L."/>
            <person name="Cowan T.M."/>
            <person name="Smanski M.J."/>
            <person name="Chevrette M.G."/>
            <person name="De Carvalho L.P.S."/>
            <person name="Shen B."/>
        </authorList>
    </citation>
    <scope>NUCLEOTIDE SEQUENCE [LARGE SCALE GENOMIC DNA]</scope>
    <source>
        <strain evidence="1 2">NPDC020568</strain>
    </source>
</reference>
<dbReference type="Proteomes" id="UP001611263">
    <property type="component" value="Unassembled WGS sequence"/>
</dbReference>
<name>A0ABW7TE25_9NOCA</name>
<evidence type="ECO:0000313" key="1">
    <source>
        <dbReference type="EMBL" id="MFI1459286.1"/>
    </source>
</evidence>
<sequence length="255" mass="28823">MTVRPTLRCLREDLRLPIPDATVPLDAIDHPLLVKTAGQFADPDTLRERIRSIDDTVLFKVKINRWRGAVYLDQPEAQVPSWLVAAGIREDGSMDDFYAALYAECRQARQRYNAENDRPLRSNTHSQHLLPDQDDHYRYRLEASTRFVRHLGKVIRDLVVGSLCDGHEHAVDRAGFRLGVQVRADEGHETYVAVRITGSVPPNLTAVILERVPGCDADAWFPETGLPERELLPAEQVWSNLMDPKEAARLLEGDG</sequence>
<dbReference type="GeneID" id="93506448"/>